<protein>
    <submittedName>
        <fullName evidence="2">Drug/metabolite transporter (DMT)-like permease</fullName>
    </submittedName>
</protein>
<name>A0A841K972_9BACT</name>
<organism evidence="2 3">
    <name type="scientific">Silvibacterium bohemicum</name>
    <dbReference type="NCBI Taxonomy" id="1577686"/>
    <lineage>
        <taxon>Bacteria</taxon>
        <taxon>Pseudomonadati</taxon>
        <taxon>Acidobacteriota</taxon>
        <taxon>Terriglobia</taxon>
        <taxon>Terriglobales</taxon>
        <taxon>Acidobacteriaceae</taxon>
        <taxon>Silvibacterium</taxon>
    </lineage>
</organism>
<sequence length="86" mass="9029">MKTWSILSVVFALAAAFFWGWSAIVNVPLLQSGYGTLVTVMKDGSTVIGEAPFYAALAEISRLNAVAAGCAFLSACTQAVTLLARK</sequence>
<keyword evidence="1" id="KW-1133">Transmembrane helix</keyword>
<feature type="transmembrane region" description="Helical" evidence="1">
    <location>
        <begin position="63"/>
        <end position="84"/>
    </location>
</feature>
<dbReference type="Proteomes" id="UP000538666">
    <property type="component" value="Unassembled WGS sequence"/>
</dbReference>
<dbReference type="OrthoDB" id="9844484at2"/>
<keyword evidence="1" id="KW-0472">Membrane</keyword>
<evidence type="ECO:0000256" key="1">
    <source>
        <dbReference type="SAM" id="Phobius"/>
    </source>
</evidence>
<accession>A0A841K972</accession>
<keyword evidence="1" id="KW-0812">Transmembrane</keyword>
<dbReference type="EMBL" id="JACHEK010000011">
    <property type="protein sequence ID" value="MBB6146844.1"/>
    <property type="molecule type" value="Genomic_DNA"/>
</dbReference>
<proteinExistence type="predicted"/>
<dbReference type="RefSeq" id="WP_050061290.1">
    <property type="nucleotide sequence ID" value="NZ_JACHEK010000011.1"/>
</dbReference>
<reference evidence="2 3" key="1">
    <citation type="submission" date="2020-08" db="EMBL/GenBank/DDBJ databases">
        <title>Genomic Encyclopedia of Type Strains, Phase IV (KMG-IV): sequencing the most valuable type-strain genomes for metagenomic binning, comparative biology and taxonomic classification.</title>
        <authorList>
            <person name="Goeker M."/>
        </authorList>
    </citation>
    <scope>NUCLEOTIDE SEQUENCE [LARGE SCALE GENOMIC DNA]</scope>
    <source>
        <strain evidence="2 3">DSM 103733</strain>
    </source>
</reference>
<evidence type="ECO:0000313" key="2">
    <source>
        <dbReference type="EMBL" id="MBB6146844.1"/>
    </source>
</evidence>
<evidence type="ECO:0000313" key="3">
    <source>
        <dbReference type="Proteomes" id="UP000538666"/>
    </source>
</evidence>
<comment type="caution">
    <text evidence="2">The sequence shown here is derived from an EMBL/GenBank/DDBJ whole genome shotgun (WGS) entry which is preliminary data.</text>
</comment>
<keyword evidence="3" id="KW-1185">Reference proteome</keyword>
<gene>
    <name evidence="2" type="ORF">HNQ77_004825</name>
</gene>
<dbReference type="AlphaFoldDB" id="A0A841K972"/>